<evidence type="ECO:0000313" key="3">
    <source>
        <dbReference type="Proteomes" id="UP000010880"/>
    </source>
</evidence>
<dbReference type="HOGENOM" id="CLU_2861521_0_0_9"/>
<organism evidence="2 3">
    <name type="scientific">Halobacteroides halobius (strain ATCC 35273 / DSM 5150 / MD-1)</name>
    <dbReference type="NCBI Taxonomy" id="748449"/>
    <lineage>
        <taxon>Bacteria</taxon>
        <taxon>Bacillati</taxon>
        <taxon>Bacillota</taxon>
        <taxon>Clostridia</taxon>
        <taxon>Halanaerobiales</taxon>
        <taxon>Halobacteroidaceae</taxon>
        <taxon>Halobacteroides</taxon>
    </lineage>
</organism>
<keyword evidence="1" id="KW-0812">Transmembrane</keyword>
<sequence>MEAIVNVGMVELSENDLMLIDGGVDWVKVGLTAGATVALSFVSIPLGIAGGLIMVGSDLIDGDY</sequence>
<keyword evidence="1" id="KW-0472">Membrane</keyword>
<dbReference type="RefSeq" id="WP_015327568.1">
    <property type="nucleotide sequence ID" value="NC_019978.1"/>
</dbReference>
<dbReference type="AlphaFoldDB" id="L0K9A4"/>
<name>L0K9A4_HALHC</name>
<accession>L0K9A4</accession>
<keyword evidence="1" id="KW-1133">Transmembrane helix</keyword>
<dbReference type="EMBL" id="CP003359">
    <property type="protein sequence ID" value="AGB41852.1"/>
    <property type="molecule type" value="Genomic_DNA"/>
</dbReference>
<gene>
    <name evidence="2" type="ordered locus">Halha_1944</name>
</gene>
<feature type="transmembrane region" description="Helical" evidence="1">
    <location>
        <begin position="31"/>
        <end position="55"/>
    </location>
</feature>
<dbReference type="Proteomes" id="UP000010880">
    <property type="component" value="Chromosome"/>
</dbReference>
<evidence type="ECO:0000256" key="1">
    <source>
        <dbReference type="SAM" id="Phobius"/>
    </source>
</evidence>
<dbReference type="KEGG" id="hhl:Halha_1944"/>
<keyword evidence="3" id="KW-1185">Reference proteome</keyword>
<proteinExistence type="predicted"/>
<reference evidence="3" key="1">
    <citation type="submission" date="2012-02" db="EMBL/GenBank/DDBJ databases">
        <title>The complete genome of Halobacteroides halobius DSM 5150.</title>
        <authorList>
            <person name="Lucas S."/>
            <person name="Copeland A."/>
            <person name="Lapidus A."/>
            <person name="Glavina del Rio T."/>
            <person name="Dalin E."/>
            <person name="Tice H."/>
            <person name="Bruce D."/>
            <person name="Goodwin L."/>
            <person name="Pitluck S."/>
            <person name="Peters L."/>
            <person name="Mikhailova N."/>
            <person name="Gu W."/>
            <person name="Kyrpides N."/>
            <person name="Mavromatis K."/>
            <person name="Ivanova N."/>
            <person name="Brettin T."/>
            <person name="Detter J.C."/>
            <person name="Han C."/>
            <person name="Larimer F."/>
            <person name="Land M."/>
            <person name="Hauser L."/>
            <person name="Markowitz V."/>
            <person name="Cheng J.-F."/>
            <person name="Hugenholtz P."/>
            <person name="Woyke T."/>
            <person name="Wu D."/>
            <person name="Tindall B."/>
            <person name="Pomrenke H."/>
            <person name="Brambilla E."/>
            <person name="Klenk H.-P."/>
            <person name="Eisen J.A."/>
        </authorList>
    </citation>
    <scope>NUCLEOTIDE SEQUENCE [LARGE SCALE GENOMIC DNA]</scope>
    <source>
        <strain evidence="3">ATCC 35273 / DSM 5150 / MD-1</strain>
    </source>
</reference>
<protein>
    <recommendedName>
        <fullName evidence="4">Class IIb bacteriocin, lactobin A/cerein 7B family</fullName>
    </recommendedName>
</protein>
<evidence type="ECO:0008006" key="4">
    <source>
        <dbReference type="Google" id="ProtNLM"/>
    </source>
</evidence>
<evidence type="ECO:0000313" key="2">
    <source>
        <dbReference type="EMBL" id="AGB41852.1"/>
    </source>
</evidence>
<dbReference type="STRING" id="748449.Halha_1944"/>